<dbReference type="SMART" id="SM00228">
    <property type="entry name" value="PDZ"/>
    <property type="match status" value="1"/>
</dbReference>
<reference evidence="2" key="1">
    <citation type="submission" date="2012-04" db="EMBL/GenBank/DDBJ databases">
        <title>The Genome Sequence of Loa loa.</title>
        <authorList>
            <consortium name="The Broad Institute Genome Sequencing Platform"/>
            <consortium name="Broad Institute Genome Sequencing Center for Infectious Disease"/>
            <person name="Nutman T.B."/>
            <person name="Fink D.L."/>
            <person name="Russ C."/>
            <person name="Young S."/>
            <person name="Zeng Q."/>
            <person name="Gargeya S."/>
            <person name="Alvarado L."/>
            <person name="Berlin A."/>
            <person name="Chapman S.B."/>
            <person name="Chen Z."/>
            <person name="Freedman E."/>
            <person name="Gellesch M."/>
            <person name="Goldberg J."/>
            <person name="Griggs A."/>
            <person name="Gujja S."/>
            <person name="Heilman E.R."/>
            <person name="Heiman D."/>
            <person name="Howarth C."/>
            <person name="Mehta T."/>
            <person name="Neiman D."/>
            <person name="Pearson M."/>
            <person name="Roberts A."/>
            <person name="Saif S."/>
            <person name="Shea T."/>
            <person name="Shenoy N."/>
            <person name="Sisk P."/>
            <person name="Stolte C."/>
            <person name="Sykes S."/>
            <person name="White J."/>
            <person name="Yandava C."/>
            <person name="Haas B."/>
            <person name="Henn M.R."/>
            <person name="Nusbaum C."/>
            <person name="Birren B."/>
        </authorList>
    </citation>
    <scope>NUCLEOTIDE SEQUENCE [LARGE SCALE GENOMIC DNA]</scope>
</reference>
<organism evidence="2">
    <name type="scientific">Loa loa</name>
    <name type="common">Eye worm</name>
    <name type="synonym">Filaria loa</name>
    <dbReference type="NCBI Taxonomy" id="7209"/>
    <lineage>
        <taxon>Eukaryota</taxon>
        <taxon>Metazoa</taxon>
        <taxon>Ecdysozoa</taxon>
        <taxon>Nematoda</taxon>
        <taxon>Chromadorea</taxon>
        <taxon>Rhabditida</taxon>
        <taxon>Spirurina</taxon>
        <taxon>Spiruromorpha</taxon>
        <taxon>Filarioidea</taxon>
        <taxon>Onchocercidae</taxon>
        <taxon>Loa</taxon>
    </lineage>
</organism>
<dbReference type="PROSITE" id="PS50106">
    <property type="entry name" value="PDZ"/>
    <property type="match status" value="1"/>
</dbReference>
<dbReference type="InterPro" id="IPR036034">
    <property type="entry name" value="PDZ_sf"/>
</dbReference>
<feature type="domain" description="PDZ" evidence="1">
    <location>
        <begin position="72"/>
        <end position="124"/>
    </location>
</feature>
<protein>
    <recommendedName>
        <fullName evidence="1">PDZ domain-containing protein</fullName>
    </recommendedName>
</protein>
<dbReference type="CTD" id="9951494"/>
<evidence type="ECO:0000259" key="1">
    <source>
        <dbReference type="PROSITE" id="PS50106"/>
    </source>
</evidence>
<dbReference type="InterPro" id="IPR001478">
    <property type="entry name" value="PDZ"/>
</dbReference>
<dbReference type="EMBL" id="JH712470">
    <property type="protein sequence ID" value="EFO14500.1"/>
    <property type="molecule type" value="Genomic_DNA"/>
</dbReference>
<dbReference type="KEGG" id="loa:LOAG_14018"/>
<gene>
    <name evidence="2" type="ORF">LOAG_14018</name>
</gene>
<dbReference type="InterPro" id="IPR041489">
    <property type="entry name" value="PDZ_6"/>
</dbReference>
<dbReference type="AlphaFoldDB" id="A0A1S0TIH4"/>
<dbReference type="SUPFAM" id="SSF50156">
    <property type="entry name" value="PDZ domain-like"/>
    <property type="match status" value="1"/>
</dbReference>
<proteinExistence type="predicted"/>
<dbReference type="Gene3D" id="2.30.42.10">
    <property type="match status" value="1"/>
</dbReference>
<dbReference type="GeneID" id="9951494"/>
<dbReference type="RefSeq" id="XP_003149569.1">
    <property type="nucleotide sequence ID" value="XM_003149521.1"/>
</dbReference>
<name>A0A1S0TIH4_LOALO</name>
<dbReference type="Pfam" id="PF17820">
    <property type="entry name" value="PDZ_6"/>
    <property type="match status" value="1"/>
</dbReference>
<dbReference type="OrthoDB" id="43580at2759"/>
<sequence>MISSSFSSKQSLNQQLYHSQYSTSSIYCTNNAQSLINDNSIPITSFFNNVQHITVTGYIIFIGIIRSKQQIILFGSPANKAGLQVGDRIIEVNGYPTEGKSHAYIVKLIHQLNSSLNRSIRYDIID</sequence>
<dbReference type="InParanoid" id="A0A1S0TIH4"/>
<accession>A0A1S0TIH4</accession>
<evidence type="ECO:0000313" key="2">
    <source>
        <dbReference type="EMBL" id="EFO14500.1"/>
    </source>
</evidence>